<evidence type="ECO:0000313" key="2">
    <source>
        <dbReference type="EMBL" id="CAE7860557.1"/>
    </source>
</evidence>
<accession>A0A813AA48</accession>
<dbReference type="OrthoDB" id="10295283at2759"/>
<organism evidence="2 3">
    <name type="scientific">Symbiodinium necroappetens</name>
    <dbReference type="NCBI Taxonomy" id="1628268"/>
    <lineage>
        <taxon>Eukaryota</taxon>
        <taxon>Sar</taxon>
        <taxon>Alveolata</taxon>
        <taxon>Dinophyceae</taxon>
        <taxon>Suessiales</taxon>
        <taxon>Symbiodiniaceae</taxon>
        <taxon>Symbiodinium</taxon>
    </lineage>
</organism>
<dbReference type="AlphaFoldDB" id="A0A813AA48"/>
<protein>
    <submittedName>
        <fullName evidence="2">Uncharacterized protein</fullName>
    </submittedName>
</protein>
<evidence type="ECO:0000256" key="1">
    <source>
        <dbReference type="SAM" id="MobiDB-lite"/>
    </source>
</evidence>
<proteinExistence type="predicted"/>
<name>A0A813AA48_9DINO</name>
<dbReference type="EMBL" id="CAJNJA010056953">
    <property type="protein sequence ID" value="CAE7860557.1"/>
    <property type="molecule type" value="Genomic_DNA"/>
</dbReference>
<evidence type="ECO:0000313" key="3">
    <source>
        <dbReference type="Proteomes" id="UP000601435"/>
    </source>
</evidence>
<gene>
    <name evidence="2" type="ORF">SNEC2469_LOCUS27240</name>
</gene>
<feature type="region of interest" description="Disordered" evidence="1">
    <location>
        <begin position="316"/>
        <end position="370"/>
    </location>
</feature>
<feature type="compositionally biased region" description="Polar residues" evidence="1">
    <location>
        <begin position="334"/>
        <end position="345"/>
    </location>
</feature>
<keyword evidence="3" id="KW-1185">Reference proteome</keyword>
<comment type="caution">
    <text evidence="2">The sequence shown here is derived from an EMBL/GenBank/DDBJ whole genome shotgun (WGS) entry which is preliminary data.</text>
</comment>
<sequence>MEHKEKGRAAGGEGRAGRGMLEIIEEEEEAQCTFEDLIIEKATARADAIFSGLDLIGMSSFSVLQKRCNAAMIRRMMLVSESMADSSQSDVPSFVAKTLGRFSVLGVAGQALDLVLSMAHLPADSPSASGPDGGVSVARSDICPSDSVSVRKRRPQFMSSDLQRQRARLLAWTEPLSDDCFPECRTTKLWLYFGGRASNEPWTFNRGLRGPGHGRFPQWWSGSSESRFDRRRCSSRPESTLHRAATWVRIDAHQIWITATAGIAECRSSAVKFVLTATIPDQCSELPRPGNKVCSGALLPGVWELAVRKVQSAFHDGPPAPGPLADPSVRGQKKTVSSKGANTASAFGLLRSGPRFNTGRSSSAKPRWRS</sequence>
<dbReference type="Proteomes" id="UP000601435">
    <property type="component" value="Unassembled WGS sequence"/>
</dbReference>
<reference evidence="2" key="1">
    <citation type="submission" date="2021-02" db="EMBL/GenBank/DDBJ databases">
        <authorList>
            <person name="Dougan E. K."/>
            <person name="Rhodes N."/>
            <person name="Thang M."/>
            <person name="Chan C."/>
        </authorList>
    </citation>
    <scope>NUCLEOTIDE SEQUENCE</scope>
</reference>